<feature type="domain" description="Retrotransposon gag" evidence="2">
    <location>
        <begin position="180"/>
        <end position="246"/>
    </location>
</feature>
<proteinExistence type="predicted"/>
<dbReference type="OrthoDB" id="728678at2759"/>
<sequence length="456" mass="48095">MDGAPRGRGARGRGARGCCGRARLCGGRGRGRGLQADSRESVAPSMATAYVTHSLASEANVDASVSVGDGAAPVVGAAPAQGRDDLVVGLLTQLLDHFLPVVPQGAPGVPPVAQVQQGAADFIQLQAAGVVVPSYLDMVGHMQMMGTPYFAGGVSLEAAEDWRQRLIGAKFPVYSMSAGDEFLAEFNAKYFPREARDRLRMRVTSISQGDRTVREYDAEFSRLLVHAGMGMEDEYQLMNRFLEGLWKSVRTQCRGVAHAIQPQSQQQQRRGGSSFSSGSGMGGLPAQGQKRSREETSGVSQFPRVASVQPVAAQPVSQIAAAQSLGQIASAPRGYSSVETGGTSQTGQITGTLLVGGFESHVLFDSGASNCFITLERAEKSGIRSSASESACMVKVAEGGFLSTLGRARVVDIEIAGKSMPGDLVISLVELYDIILGTDLELEAVIVEDLEVLLAR</sequence>
<evidence type="ECO:0000313" key="4">
    <source>
        <dbReference type="Proteomes" id="UP000467841"/>
    </source>
</evidence>
<gene>
    <name evidence="3" type="ORF">MERR_LOCUS253</name>
</gene>
<dbReference type="AlphaFoldDB" id="A0A6D2HB57"/>
<protein>
    <recommendedName>
        <fullName evidence="2">Retrotransposon gag domain-containing protein</fullName>
    </recommendedName>
</protein>
<name>A0A6D2HB57_9BRAS</name>
<dbReference type="InterPro" id="IPR032567">
    <property type="entry name" value="RTL1-rel"/>
</dbReference>
<dbReference type="PANTHER" id="PTHR15503">
    <property type="entry name" value="LDOC1 RELATED"/>
    <property type="match status" value="1"/>
</dbReference>
<dbReference type="EMBL" id="CACVBM020000020">
    <property type="protein sequence ID" value="CAA7013019.1"/>
    <property type="molecule type" value="Genomic_DNA"/>
</dbReference>
<dbReference type="PANTHER" id="PTHR15503:SF42">
    <property type="entry name" value="ZINC FINGER, CCHC-TYPE, RETROTRANSPOSON GAG DOMAIN, ASPARTIC PEPTIDASE DOMAIN PROTEIN-RELATED"/>
    <property type="match status" value="1"/>
</dbReference>
<dbReference type="InterPro" id="IPR005162">
    <property type="entry name" value="Retrotrans_gag_dom"/>
</dbReference>
<evidence type="ECO:0000259" key="2">
    <source>
        <dbReference type="Pfam" id="PF03732"/>
    </source>
</evidence>
<dbReference type="Pfam" id="PF03732">
    <property type="entry name" value="Retrotrans_gag"/>
    <property type="match status" value="1"/>
</dbReference>
<dbReference type="CDD" id="cd00303">
    <property type="entry name" value="retropepsin_like"/>
    <property type="match status" value="1"/>
</dbReference>
<dbReference type="Pfam" id="PF08284">
    <property type="entry name" value="RVP_2"/>
    <property type="match status" value="1"/>
</dbReference>
<evidence type="ECO:0000313" key="3">
    <source>
        <dbReference type="EMBL" id="CAA7013019.1"/>
    </source>
</evidence>
<organism evidence="3 4">
    <name type="scientific">Microthlaspi erraticum</name>
    <dbReference type="NCBI Taxonomy" id="1685480"/>
    <lineage>
        <taxon>Eukaryota</taxon>
        <taxon>Viridiplantae</taxon>
        <taxon>Streptophyta</taxon>
        <taxon>Embryophyta</taxon>
        <taxon>Tracheophyta</taxon>
        <taxon>Spermatophyta</taxon>
        <taxon>Magnoliopsida</taxon>
        <taxon>eudicotyledons</taxon>
        <taxon>Gunneridae</taxon>
        <taxon>Pentapetalae</taxon>
        <taxon>rosids</taxon>
        <taxon>malvids</taxon>
        <taxon>Brassicales</taxon>
        <taxon>Brassicaceae</taxon>
        <taxon>Coluteocarpeae</taxon>
        <taxon>Microthlaspi</taxon>
    </lineage>
</organism>
<feature type="region of interest" description="Disordered" evidence="1">
    <location>
        <begin position="257"/>
        <end position="302"/>
    </location>
</feature>
<dbReference type="Proteomes" id="UP000467841">
    <property type="component" value="Unassembled WGS sequence"/>
</dbReference>
<accession>A0A6D2HB57</accession>
<reference evidence="3" key="1">
    <citation type="submission" date="2020-01" db="EMBL/GenBank/DDBJ databases">
        <authorList>
            <person name="Mishra B."/>
        </authorList>
    </citation>
    <scope>NUCLEOTIDE SEQUENCE [LARGE SCALE GENOMIC DNA]</scope>
</reference>
<comment type="caution">
    <text evidence="3">The sequence shown here is derived from an EMBL/GenBank/DDBJ whole genome shotgun (WGS) entry which is preliminary data.</text>
</comment>
<keyword evidence="4" id="KW-1185">Reference proteome</keyword>
<dbReference type="Gene3D" id="2.40.70.10">
    <property type="entry name" value="Acid Proteases"/>
    <property type="match status" value="1"/>
</dbReference>
<dbReference type="SUPFAM" id="SSF50630">
    <property type="entry name" value="Acid proteases"/>
    <property type="match status" value="1"/>
</dbReference>
<feature type="compositionally biased region" description="Low complexity" evidence="1">
    <location>
        <begin position="261"/>
        <end position="278"/>
    </location>
</feature>
<dbReference type="InterPro" id="IPR021109">
    <property type="entry name" value="Peptidase_aspartic_dom_sf"/>
</dbReference>
<evidence type="ECO:0000256" key="1">
    <source>
        <dbReference type="SAM" id="MobiDB-lite"/>
    </source>
</evidence>